<keyword evidence="1 8" id="KW-0489">Methyltransferase</keyword>
<reference evidence="9" key="1">
    <citation type="journal article" date="2019" name="Int. J. Syst. Evol. Microbiol.">
        <title>The Global Catalogue of Microorganisms (GCM) 10K type strain sequencing project: providing services to taxonomists for standard genome sequencing and annotation.</title>
        <authorList>
            <consortium name="The Broad Institute Genomics Platform"/>
            <consortium name="The Broad Institute Genome Sequencing Center for Infectious Disease"/>
            <person name="Wu L."/>
            <person name="Ma J."/>
        </authorList>
    </citation>
    <scope>NUCLEOTIDE SEQUENCE [LARGE SCALE GENOMIC DNA]</scope>
    <source>
        <strain evidence="9">KCTC 42282</strain>
    </source>
</reference>
<evidence type="ECO:0000259" key="7">
    <source>
        <dbReference type="Pfam" id="PF14338"/>
    </source>
</evidence>
<organism evidence="8 9">
    <name type="scientific">Camelimonas fluminis</name>
    <dbReference type="NCBI Taxonomy" id="1576911"/>
    <lineage>
        <taxon>Bacteria</taxon>
        <taxon>Pseudomonadati</taxon>
        <taxon>Pseudomonadota</taxon>
        <taxon>Alphaproteobacteria</taxon>
        <taxon>Hyphomicrobiales</taxon>
        <taxon>Chelatococcaceae</taxon>
        <taxon>Camelimonas</taxon>
    </lineage>
</organism>
<feature type="compositionally biased region" description="Basic residues" evidence="5">
    <location>
        <begin position="1"/>
        <end position="11"/>
    </location>
</feature>
<gene>
    <name evidence="8" type="ORF">ACFONL_07865</name>
</gene>
<evidence type="ECO:0000256" key="4">
    <source>
        <dbReference type="RuleBase" id="RU362026"/>
    </source>
</evidence>
<feature type="region of interest" description="Disordered" evidence="5">
    <location>
        <begin position="1"/>
        <end position="24"/>
    </location>
</feature>
<dbReference type="InterPro" id="IPR029063">
    <property type="entry name" value="SAM-dependent_MTases_sf"/>
</dbReference>
<dbReference type="Gene3D" id="3.40.50.150">
    <property type="entry name" value="Vaccinia Virus protein VP39"/>
    <property type="match status" value="1"/>
</dbReference>
<dbReference type="EC" id="2.1.1.-" evidence="4"/>
<dbReference type="PRINTS" id="PR00508">
    <property type="entry name" value="S21N4MTFRASE"/>
</dbReference>
<dbReference type="InterPro" id="IPR001091">
    <property type="entry name" value="RM_Methyltransferase"/>
</dbReference>
<comment type="similarity">
    <text evidence="4">Belongs to the N(4)/N(6)-methyltransferase family.</text>
</comment>
<keyword evidence="9" id="KW-1185">Reference proteome</keyword>
<evidence type="ECO:0000259" key="6">
    <source>
        <dbReference type="Pfam" id="PF01555"/>
    </source>
</evidence>
<evidence type="ECO:0000256" key="1">
    <source>
        <dbReference type="ARBA" id="ARBA00022603"/>
    </source>
</evidence>
<dbReference type="Proteomes" id="UP001595704">
    <property type="component" value="Unassembled WGS sequence"/>
</dbReference>
<dbReference type="Pfam" id="PF01555">
    <property type="entry name" value="N6_N4_Mtase"/>
    <property type="match status" value="1"/>
</dbReference>
<dbReference type="GO" id="GO:0032259">
    <property type="term" value="P:methylation"/>
    <property type="evidence" value="ECO:0007669"/>
    <property type="project" value="UniProtKB-KW"/>
</dbReference>
<name>A0ABV7UG19_9HYPH</name>
<evidence type="ECO:0000313" key="8">
    <source>
        <dbReference type="EMBL" id="MFC3637299.1"/>
    </source>
</evidence>
<evidence type="ECO:0000256" key="5">
    <source>
        <dbReference type="SAM" id="MobiDB-lite"/>
    </source>
</evidence>
<proteinExistence type="inferred from homology"/>
<dbReference type="InterPro" id="IPR025745">
    <property type="entry name" value="Mrr-like_N_dom"/>
</dbReference>
<comment type="catalytic activity">
    <reaction evidence="3">
        <text>a 2'-deoxyadenosine in DNA + S-adenosyl-L-methionine = an N(6)-methyl-2'-deoxyadenosine in DNA + S-adenosyl-L-homocysteine + H(+)</text>
        <dbReference type="Rhea" id="RHEA:15197"/>
        <dbReference type="Rhea" id="RHEA-COMP:12418"/>
        <dbReference type="Rhea" id="RHEA-COMP:12419"/>
        <dbReference type="ChEBI" id="CHEBI:15378"/>
        <dbReference type="ChEBI" id="CHEBI:57856"/>
        <dbReference type="ChEBI" id="CHEBI:59789"/>
        <dbReference type="ChEBI" id="CHEBI:90615"/>
        <dbReference type="ChEBI" id="CHEBI:90616"/>
        <dbReference type="EC" id="2.1.1.72"/>
    </reaction>
</comment>
<evidence type="ECO:0000256" key="2">
    <source>
        <dbReference type="ARBA" id="ARBA00022679"/>
    </source>
</evidence>
<dbReference type="Pfam" id="PF14338">
    <property type="entry name" value="Mrr_N"/>
    <property type="match status" value="1"/>
</dbReference>
<dbReference type="EMBL" id="JBHRYC010000034">
    <property type="protein sequence ID" value="MFC3637299.1"/>
    <property type="molecule type" value="Genomic_DNA"/>
</dbReference>
<dbReference type="RefSeq" id="WP_191320743.1">
    <property type="nucleotide sequence ID" value="NZ_BNCG01000024.1"/>
</dbReference>
<accession>A0ABV7UG19</accession>
<sequence length="424" mass="47102">MNSPTRRRKHEAKRESAVSGASATQIGPSFQNAIQLPLLKALEDAGGSSRPADVYKAIASKMALSAEATTGERTSASGERYNIFQQQIRWARQTAVLKGHISNGARGIWTLSQAGRAELTKIRRGSIVLVYALENGMAVWSHAEDAATVIEPRSVSLIFLSPPYPGVRRHYGSIQVPEWLDWMKRLTLLWKDLLADNGTLAINLMDRFEPGTPSYSPYIERFTLSAIDDAGLHLAGRQFWHSPTKLGNIQWTVKERHQPKNTVEQILLFSKTKRPAWDIRGLPPTPYAKRSDAQLQRDDTRLNTVRPSGYDLNPAAFARRSTGSLPGNLIVAGGASGSDKYSRRCREAGLPAHPARFPAEVPRRIIGLTTLEGQTVYDPMAGSNTTGQVALEMDRRFIASEPMLDYLKGSAFRFDHRPDFESYF</sequence>
<comment type="caution">
    <text evidence="8">The sequence shown here is derived from an EMBL/GenBank/DDBJ whole genome shotgun (WGS) entry which is preliminary data.</text>
</comment>
<feature type="domain" description="Restriction system protein Mrr-like N-terminal" evidence="7">
    <location>
        <begin position="34"/>
        <end position="119"/>
    </location>
</feature>
<dbReference type="InterPro" id="IPR002941">
    <property type="entry name" value="DNA_methylase_N4/N6"/>
</dbReference>
<evidence type="ECO:0000313" key="9">
    <source>
        <dbReference type="Proteomes" id="UP001595704"/>
    </source>
</evidence>
<evidence type="ECO:0000256" key="3">
    <source>
        <dbReference type="ARBA" id="ARBA00047942"/>
    </source>
</evidence>
<dbReference type="SUPFAM" id="SSF53335">
    <property type="entry name" value="S-adenosyl-L-methionine-dependent methyltransferases"/>
    <property type="match status" value="1"/>
</dbReference>
<protein>
    <recommendedName>
        <fullName evidence="4">Methyltransferase</fullName>
        <ecNumber evidence="4">2.1.1.-</ecNumber>
    </recommendedName>
</protein>
<keyword evidence="2" id="KW-0808">Transferase</keyword>
<feature type="domain" description="DNA methylase N-4/N-6" evidence="6">
    <location>
        <begin position="155"/>
        <end position="408"/>
    </location>
</feature>
<dbReference type="GO" id="GO:0008168">
    <property type="term" value="F:methyltransferase activity"/>
    <property type="evidence" value="ECO:0007669"/>
    <property type="project" value="UniProtKB-KW"/>
</dbReference>